<dbReference type="GO" id="GO:0016020">
    <property type="term" value="C:membrane"/>
    <property type="evidence" value="ECO:0007669"/>
    <property type="project" value="UniProtKB-SubCell"/>
</dbReference>
<reference evidence="9" key="1">
    <citation type="submission" date="2020-06" db="EMBL/GenBank/DDBJ databases">
        <authorList>
            <person name="Li T."/>
            <person name="Hu X."/>
            <person name="Zhang T."/>
            <person name="Song X."/>
            <person name="Zhang H."/>
            <person name="Dai N."/>
            <person name="Sheng W."/>
            <person name="Hou X."/>
            <person name="Wei L."/>
        </authorList>
    </citation>
    <scope>NUCLEOTIDE SEQUENCE</scope>
    <source>
        <strain evidence="9">KEN1</strain>
        <tissue evidence="9">Leaf</tissue>
    </source>
</reference>
<evidence type="ECO:0000256" key="6">
    <source>
        <dbReference type="ARBA" id="ARBA00023136"/>
    </source>
</evidence>
<feature type="transmembrane region" description="Helical" evidence="8">
    <location>
        <begin position="105"/>
        <end position="127"/>
    </location>
</feature>
<dbReference type="InterPro" id="IPR036259">
    <property type="entry name" value="MFS_trans_sf"/>
</dbReference>
<keyword evidence="4 8" id="KW-0812">Transmembrane</keyword>
<keyword evidence="3" id="KW-0813">Transport</keyword>
<dbReference type="AlphaFoldDB" id="A0AAW2T8Q0"/>
<organism evidence="9">
    <name type="scientific">Sesamum latifolium</name>
    <dbReference type="NCBI Taxonomy" id="2727402"/>
    <lineage>
        <taxon>Eukaryota</taxon>
        <taxon>Viridiplantae</taxon>
        <taxon>Streptophyta</taxon>
        <taxon>Embryophyta</taxon>
        <taxon>Tracheophyta</taxon>
        <taxon>Spermatophyta</taxon>
        <taxon>Magnoliopsida</taxon>
        <taxon>eudicotyledons</taxon>
        <taxon>Gunneridae</taxon>
        <taxon>Pentapetalae</taxon>
        <taxon>asterids</taxon>
        <taxon>lamiids</taxon>
        <taxon>Lamiales</taxon>
        <taxon>Pedaliaceae</taxon>
        <taxon>Sesamum</taxon>
    </lineage>
</organism>
<dbReference type="PANTHER" id="PTHR23500:SF30">
    <property type="entry name" value="SUGAR TRANSPORT PROTEIN 3"/>
    <property type="match status" value="1"/>
</dbReference>
<comment type="caution">
    <text evidence="9">The sequence shown here is derived from an EMBL/GenBank/DDBJ whole genome shotgun (WGS) entry which is preliminary data.</text>
</comment>
<name>A0AAW2T8Q0_9LAMI</name>
<comment type="similarity">
    <text evidence="2">Belongs to the major facilitator superfamily. Sugar transporter (TC 2.A.1.1) family.</text>
</comment>
<dbReference type="InterPro" id="IPR045262">
    <property type="entry name" value="STP/PLT_plant"/>
</dbReference>
<keyword evidence="5 8" id="KW-1133">Transmembrane helix</keyword>
<evidence type="ECO:0000313" key="9">
    <source>
        <dbReference type="EMBL" id="KAL0400988.1"/>
    </source>
</evidence>
<evidence type="ECO:0000256" key="5">
    <source>
        <dbReference type="ARBA" id="ARBA00022989"/>
    </source>
</evidence>
<proteinExistence type="inferred from homology"/>
<comment type="similarity">
    <text evidence="7">Belongs to the major facilitator superfamily. Phosphate:H(+) symporter (TC 2.A.1.9) family.</text>
</comment>
<gene>
    <name evidence="9" type="ORF">Slati_4128700</name>
</gene>
<dbReference type="GO" id="GO:0015144">
    <property type="term" value="F:carbohydrate transmembrane transporter activity"/>
    <property type="evidence" value="ECO:0007669"/>
    <property type="project" value="InterPro"/>
</dbReference>
<sequence length="145" mass="15712">MRGTYDVEVEFGGLIARSNASKTINHPFKKILRRKYRPQLMISVVIPFFQQVTGISVISFYAPILFLIIGFGVSASLMSSVVLGLAGTGMTLLSALIVDRQGRKALFHIRGIMMFVPQMLIGGIMAAKLGDQGGLSKGYGVMVQS</sequence>
<comment type="subcellular location">
    <subcellularLocation>
        <location evidence="1">Membrane</location>
    </subcellularLocation>
</comment>
<dbReference type="Pfam" id="PF00083">
    <property type="entry name" value="Sugar_tr"/>
    <property type="match status" value="1"/>
</dbReference>
<dbReference type="Gene3D" id="1.20.1250.20">
    <property type="entry name" value="MFS general substrate transporter like domains"/>
    <property type="match status" value="1"/>
</dbReference>
<evidence type="ECO:0000256" key="8">
    <source>
        <dbReference type="SAM" id="Phobius"/>
    </source>
</evidence>
<dbReference type="SUPFAM" id="SSF103473">
    <property type="entry name" value="MFS general substrate transporter"/>
    <property type="match status" value="1"/>
</dbReference>
<evidence type="ECO:0000256" key="3">
    <source>
        <dbReference type="ARBA" id="ARBA00022448"/>
    </source>
</evidence>
<protein>
    <submittedName>
        <fullName evidence="9">Hexose carrier protein HEX6</fullName>
    </submittedName>
</protein>
<dbReference type="PANTHER" id="PTHR23500">
    <property type="entry name" value="SOLUTE CARRIER FAMILY 2, FACILITATED GLUCOSE TRANSPORTER"/>
    <property type="match status" value="1"/>
</dbReference>
<accession>A0AAW2T8Q0</accession>
<evidence type="ECO:0000256" key="7">
    <source>
        <dbReference type="ARBA" id="ARBA00044504"/>
    </source>
</evidence>
<evidence type="ECO:0000256" key="4">
    <source>
        <dbReference type="ARBA" id="ARBA00022692"/>
    </source>
</evidence>
<keyword evidence="6 8" id="KW-0472">Membrane</keyword>
<evidence type="ECO:0000256" key="2">
    <source>
        <dbReference type="ARBA" id="ARBA00010992"/>
    </source>
</evidence>
<dbReference type="InterPro" id="IPR005828">
    <property type="entry name" value="MFS_sugar_transport-like"/>
</dbReference>
<evidence type="ECO:0000256" key="1">
    <source>
        <dbReference type="ARBA" id="ARBA00004370"/>
    </source>
</evidence>
<reference evidence="9" key="2">
    <citation type="journal article" date="2024" name="Plant">
        <title>Genomic evolution and insights into agronomic trait innovations of Sesamum species.</title>
        <authorList>
            <person name="Miao H."/>
            <person name="Wang L."/>
            <person name="Qu L."/>
            <person name="Liu H."/>
            <person name="Sun Y."/>
            <person name="Le M."/>
            <person name="Wang Q."/>
            <person name="Wei S."/>
            <person name="Zheng Y."/>
            <person name="Lin W."/>
            <person name="Duan Y."/>
            <person name="Cao H."/>
            <person name="Xiong S."/>
            <person name="Wang X."/>
            <person name="Wei L."/>
            <person name="Li C."/>
            <person name="Ma Q."/>
            <person name="Ju M."/>
            <person name="Zhao R."/>
            <person name="Li G."/>
            <person name="Mu C."/>
            <person name="Tian Q."/>
            <person name="Mei H."/>
            <person name="Zhang T."/>
            <person name="Gao T."/>
            <person name="Zhang H."/>
        </authorList>
    </citation>
    <scope>NUCLEOTIDE SEQUENCE</scope>
    <source>
        <strain evidence="9">KEN1</strain>
    </source>
</reference>
<feature type="transmembrane region" description="Helical" evidence="8">
    <location>
        <begin position="77"/>
        <end position="98"/>
    </location>
</feature>
<dbReference type="EMBL" id="JACGWN010000015">
    <property type="protein sequence ID" value="KAL0400988.1"/>
    <property type="molecule type" value="Genomic_DNA"/>
</dbReference>
<feature type="transmembrane region" description="Helical" evidence="8">
    <location>
        <begin position="40"/>
        <end position="71"/>
    </location>
</feature>